<accession>A0A371H8D8</accession>
<keyword evidence="2" id="KW-1185">Reference proteome</keyword>
<reference evidence="1" key="1">
    <citation type="submission" date="2018-05" db="EMBL/GenBank/DDBJ databases">
        <title>Draft genome of Mucuna pruriens seed.</title>
        <authorList>
            <person name="Nnadi N.E."/>
            <person name="Vos R."/>
            <person name="Hasami M.H."/>
            <person name="Devisetty U.K."/>
            <person name="Aguiy J.C."/>
        </authorList>
    </citation>
    <scope>NUCLEOTIDE SEQUENCE [LARGE SCALE GENOMIC DNA]</scope>
    <source>
        <strain evidence="1">JCA_2017</strain>
    </source>
</reference>
<dbReference type="EMBL" id="QJKJ01003314">
    <property type="protein sequence ID" value="RDX99072.1"/>
    <property type="molecule type" value="Genomic_DNA"/>
</dbReference>
<organism evidence="1 2">
    <name type="scientific">Mucuna pruriens</name>
    <name type="common">Velvet bean</name>
    <name type="synonym">Dolichos pruriens</name>
    <dbReference type="NCBI Taxonomy" id="157652"/>
    <lineage>
        <taxon>Eukaryota</taxon>
        <taxon>Viridiplantae</taxon>
        <taxon>Streptophyta</taxon>
        <taxon>Embryophyta</taxon>
        <taxon>Tracheophyta</taxon>
        <taxon>Spermatophyta</taxon>
        <taxon>Magnoliopsida</taxon>
        <taxon>eudicotyledons</taxon>
        <taxon>Gunneridae</taxon>
        <taxon>Pentapetalae</taxon>
        <taxon>rosids</taxon>
        <taxon>fabids</taxon>
        <taxon>Fabales</taxon>
        <taxon>Fabaceae</taxon>
        <taxon>Papilionoideae</taxon>
        <taxon>50 kb inversion clade</taxon>
        <taxon>NPAAA clade</taxon>
        <taxon>indigoferoid/millettioid clade</taxon>
        <taxon>Phaseoleae</taxon>
        <taxon>Mucuna</taxon>
    </lineage>
</organism>
<evidence type="ECO:0000313" key="2">
    <source>
        <dbReference type="Proteomes" id="UP000257109"/>
    </source>
</evidence>
<name>A0A371H8D8_MUCPR</name>
<comment type="caution">
    <text evidence="1">The sequence shown here is derived from an EMBL/GenBank/DDBJ whole genome shotgun (WGS) entry which is preliminary data.</text>
</comment>
<evidence type="ECO:0000313" key="1">
    <source>
        <dbReference type="EMBL" id="RDX99072.1"/>
    </source>
</evidence>
<proteinExistence type="predicted"/>
<dbReference type="AlphaFoldDB" id="A0A371H8D8"/>
<protein>
    <submittedName>
        <fullName evidence="1">Uncharacterized protein</fullName>
    </submittedName>
</protein>
<feature type="non-terminal residue" evidence="1">
    <location>
        <position position="1"/>
    </location>
</feature>
<dbReference type="Proteomes" id="UP000257109">
    <property type="component" value="Unassembled WGS sequence"/>
</dbReference>
<gene>
    <name evidence="1" type="ORF">CR513_17933</name>
</gene>
<sequence length="81" mass="9189">MSSYLVLDCSIQVERISAYTPQRSLVSWNSKEQATISRSSTESKYRTIASPTCELQWLQFYASIFISLSKPHLPLIVMSSP</sequence>